<evidence type="ECO:0000313" key="3">
    <source>
        <dbReference type="Proteomes" id="UP000664779"/>
    </source>
</evidence>
<feature type="transmembrane region" description="Helical" evidence="1">
    <location>
        <begin position="127"/>
        <end position="145"/>
    </location>
</feature>
<proteinExistence type="predicted"/>
<keyword evidence="1" id="KW-1133">Transmembrane helix</keyword>
<feature type="transmembrane region" description="Helical" evidence="1">
    <location>
        <begin position="87"/>
        <end position="107"/>
    </location>
</feature>
<feature type="transmembrane region" description="Helical" evidence="1">
    <location>
        <begin position="56"/>
        <end position="80"/>
    </location>
</feature>
<evidence type="ECO:0000256" key="1">
    <source>
        <dbReference type="SAM" id="Phobius"/>
    </source>
</evidence>
<dbReference type="RefSeq" id="WP_206940553.1">
    <property type="nucleotide sequence ID" value="NZ_JAFLNF010000004.1"/>
</dbReference>
<keyword evidence="1" id="KW-0812">Transmembrane</keyword>
<name>A0A939J8V9_9HYPH</name>
<dbReference type="InterPro" id="IPR009339">
    <property type="entry name" value="DUF998"/>
</dbReference>
<accession>A0A939J8V9</accession>
<reference evidence="2" key="1">
    <citation type="submission" date="2021-03" db="EMBL/GenBank/DDBJ databases">
        <title>Roseibium sp. CAU 1637 isolated from Incheon.</title>
        <authorList>
            <person name="Kim W."/>
        </authorList>
    </citation>
    <scope>NUCLEOTIDE SEQUENCE</scope>
    <source>
        <strain evidence="2">CAU 1637</strain>
    </source>
</reference>
<protein>
    <submittedName>
        <fullName evidence="2">DUF998 domain-containing protein</fullName>
    </submittedName>
</protein>
<keyword evidence="1" id="KW-0472">Membrane</keyword>
<keyword evidence="3" id="KW-1185">Reference proteome</keyword>
<dbReference type="Pfam" id="PF06197">
    <property type="entry name" value="DUF998"/>
    <property type="match status" value="1"/>
</dbReference>
<comment type="caution">
    <text evidence="2">The sequence shown here is derived from an EMBL/GenBank/DDBJ whole genome shotgun (WGS) entry which is preliminary data.</text>
</comment>
<dbReference type="Proteomes" id="UP000664779">
    <property type="component" value="Unassembled WGS sequence"/>
</dbReference>
<organism evidence="2 3">
    <name type="scientific">Roseibium limicola</name>
    <dbReference type="NCBI Taxonomy" id="2816037"/>
    <lineage>
        <taxon>Bacteria</taxon>
        <taxon>Pseudomonadati</taxon>
        <taxon>Pseudomonadota</taxon>
        <taxon>Alphaproteobacteria</taxon>
        <taxon>Hyphomicrobiales</taxon>
        <taxon>Stappiaceae</taxon>
        <taxon>Roseibium</taxon>
    </lineage>
</organism>
<feature type="transmembrane region" description="Helical" evidence="1">
    <location>
        <begin position="157"/>
        <end position="176"/>
    </location>
</feature>
<dbReference type="EMBL" id="JAFLNF010000004">
    <property type="protein sequence ID" value="MBO0345711.1"/>
    <property type="molecule type" value="Genomic_DNA"/>
</dbReference>
<feature type="transmembrane region" description="Helical" evidence="1">
    <location>
        <begin position="12"/>
        <end position="36"/>
    </location>
</feature>
<dbReference type="AlphaFoldDB" id="A0A939J8V9"/>
<evidence type="ECO:0000313" key="2">
    <source>
        <dbReference type="EMBL" id="MBO0345711.1"/>
    </source>
</evidence>
<gene>
    <name evidence="2" type="ORF">J0X15_10815</name>
</gene>
<sequence length="219" mass="22674">MDQIDFRSSALRLLPGLSGLWLSAGVVVIAGLTPDYSHVSQFMSVLGAQGAPFADWANYAVFGPAEAAMLVFLVVLWAALPKASAAIVTGLALLTLYACLLMAAAFLPCDAGCHAGVSGASASHRTHMVIGTLAYPLALIGLLLLCLSLPGAGSLRLMGLLASVCGFGLFLTMLSVTDLQGLTQRLLEAIIYVQTAVLGWRAASLRQASGSSETAHHGF</sequence>